<dbReference type="GO" id="GO:0022841">
    <property type="term" value="F:potassium ion leak channel activity"/>
    <property type="evidence" value="ECO:0007669"/>
    <property type="project" value="TreeGrafter"/>
</dbReference>
<feature type="domain" description="Potassium channel" evidence="11">
    <location>
        <begin position="145"/>
        <end position="181"/>
    </location>
</feature>
<protein>
    <recommendedName>
        <fullName evidence="11">Potassium channel domain-containing protein</fullName>
    </recommendedName>
</protein>
<dbReference type="GO" id="GO:0030322">
    <property type="term" value="P:stabilization of membrane potential"/>
    <property type="evidence" value="ECO:0007669"/>
    <property type="project" value="TreeGrafter"/>
</dbReference>
<evidence type="ECO:0000256" key="9">
    <source>
        <dbReference type="SAM" id="MobiDB-lite"/>
    </source>
</evidence>
<evidence type="ECO:0000256" key="10">
    <source>
        <dbReference type="SAM" id="Phobius"/>
    </source>
</evidence>
<dbReference type="Proteomes" id="UP001292094">
    <property type="component" value="Unassembled WGS sequence"/>
</dbReference>
<dbReference type="PANTHER" id="PTHR11003">
    <property type="entry name" value="POTASSIUM CHANNEL, SUBFAMILY K"/>
    <property type="match status" value="1"/>
</dbReference>
<dbReference type="GO" id="GO:0015271">
    <property type="term" value="F:outward rectifier potassium channel activity"/>
    <property type="evidence" value="ECO:0007669"/>
    <property type="project" value="TreeGrafter"/>
</dbReference>
<dbReference type="AlphaFoldDB" id="A0AAE1PAH2"/>
<evidence type="ECO:0000256" key="4">
    <source>
        <dbReference type="ARBA" id="ARBA00022989"/>
    </source>
</evidence>
<dbReference type="Gene3D" id="1.10.287.70">
    <property type="match status" value="1"/>
</dbReference>
<sequence length="392" mass="44277">MLLVRHGCCRIRRGHDILQEEEEEEQGDHWEHILLTTHSTGEVIPLMSEDEEELHRGKVVKEPRPYANLLFTLYFPLYWAYLFLGAFLFSQIEGPIEDAFISVLERKRASFLAKHPCVSDADLENLIVEIITANNRGVSSGEERYGHVHPLSEGGKIFCIIYAVIGIPMTFILLTALVERLLMPATWLLYWLNSKLGHLYQPFNIRVFHLSIVGSIALLLFMVFPALIFAKLEPGWDFLDSLYYCFISLTTIGLGDYIPGDAREQPMRPFYKVCITGYLLLGLTFVMLLLHLYNDIPQLNLGLYLLRGSDTPQADPERMRLSGTGGVAPKYTQVGGWMGSTSSGCLLLQQQHNDQPVRQNVKVVSRPVDSPSPEEDTTPVHAQMPPIIPPAQ</sequence>
<evidence type="ECO:0000256" key="6">
    <source>
        <dbReference type="ARBA" id="ARBA00023136"/>
    </source>
</evidence>
<proteinExistence type="inferred from homology"/>
<dbReference type="GO" id="GO:0005886">
    <property type="term" value="C:plasma membrane"/>
    <property type="evidence" value="ECO:0007669"/>
    <property type="project" value="TreeGrafter"/>
</dbReference>
<dbReference type="PRINTS" id="PR01333">
    <property type="entry name" value="2POREKCHANEL"/>
</dbReference>
<keyword evidence="7 8" id="KW-0407">Ion channel</keyword>
<dbReference type="InterPro" id="IPR013099">
    <property type="entry name" value="K_chnl_dom"/>
</dbReference>
<keyword evidence="2 8" id="KW-0813">Transport</keyword>
<keyword evidence="3 8" id="KW-0812">Transmembrane</keyword>
<comment type="caution">
    <text evidence="12">The sequence shown here is derived from an EMBL/GenBank/DDBJ whole genome shotgun (WGS) entry which is preliminary data.</text>
</comment>
<dbReference type="Pfam" id="PF07885">
    <property type="entry name" value="Ion_trans_2"/>
    <property type="match status" value="2"/>
</dbReference>
<evidence type="ECO:0000256" key="2">
    <source>
        <dbReference type="ARBA" id="ARBA00022448"/>
    </source>
</evidence>
<evidence type="ECO:0000256" key="1">
    <source>
        <dbReference type="ARBA" id="ARBA00004141"/>
    </source>
</evidence>
<feature type="transmembrane region" description="Helical" evidence="10">
    <location>
        <begin position="241"/>
        <end position="258"/>
    </location>
</feature>
<evidence type="ECO:0000313" key="12">
    <source>
        <dbReference type="EMBL" id="KAK4303776.1"/>
    </source>
</evidence>
<feature type="transmembrane region" description="Helical" evidence="10">
    <location>
        <begin position="270"/>
        <end position="293"/>
    </location>
</feature>
<dbReference type="EMBL" id="JAWZYT010002529">
    <property type="protein sequence ID" value="KAK4303776.1"/>
    <property type="molecule type" value="Genomic_DNA"/>
</dbReference>
<evidence type="ECO:0000256" key="8">
    <source>
        <dbReference type="RuleBase" id="RU003857"/>
    </source>
</evidence>
<evidence type="ECO:0000256" key="7">
    <source>
        <dbReference type="ARBA" id="ARBA00023303"/>
    </source>
</evidence>
<feature type="domain" description="Potassium channel" evidence="11">
    <location>
        <begin position="218"/>
        <end position="292"/>
    </location>
</feature>
<organism evidence="12 13">
    <name type="scientific">Petrolisthes manimaculis</name>
    <dbReference type="NCBI Taxonomy" id="1843537"/>
    <lineage>
        <taxon>Eukaryota</taxon>
        <taxon>Metazoa</taxon>
        <taxon>Ecdysozoa</taxon>
        <taxon>Arthropoda</taxon>
        <taxon>Crustacea</taxon>
        <taxon>Multicrustacea</taxon>
        <taxon>Malacostraca</taxon>
        <taxon>Eumalacostraca</taxon>
        <taxon>Eucarida</taxon>
        <taxon>Decapoda</taxon>
        <taxon>Pleocyemata</taxon>
        <taxon>Anomura</taxon>
        <taxon>Galatheoidea</taxon>
        <taxon>Porcellanidae</taxon>
        <taxon>Petrolisthes</taxon>
    </lineage>
</organism>
<dbReference type="InterPro" id="IPR003280">
    <property type="entry name" value="2pore_dom_K_chnl"/>
</dbReference>
<feature type="transmembrane region" description="Helical" evidence="10">
    <location>
        <begin position="66"/>
        <end position="89"/>
    </location>
</feature>
<name>A0AAE1PAH2_9EUCA</name>
<dbReference type="SUPFAM" id="SSF81324">
    <property type="entry name" value="Voltage-gated potassium channels"/>
    <property type="match status" value="1"/>
</dbReference>
<reference evidence="12" key="1">
    <citation type="submission" date="2023-11" db="EMBL/GenBank/DDBJ databases">
        <title>Genome assemblies of two species of porcelain crab, Petrolisthes cinctipes and Petrolisthes manimaculis (Anomura: Porcellanidae).</title>
        <authorList>
            <person name="Angst P."/>
        </authorList>
    </citation>
    <scope>NUCLEOTIDE SEQUENCE</scope>
    <source>
        <strain evidence="12">PB745_02</strain>
        <tissue evidence="12">Gill</tissue>
    </source>
</reference>
<accession>A0AAE1PAH2</accession>
<dbReference type="PANTHER" id="PTHR11003:SF249">
    <property type="entry name" value="TWO PORE POTASSIUM CHANNEL PROTEIN SUP-9"/>
    <property type="match status" value="1"/>
</dbReference>
<evidence type="ECO:0000313" key="13">
    <source>
        <dbReference type="Proteomes" id="UP001292094"/>
    </source>
</evidence>
<evidence type="ECO:0000259" key="11">
    <source>
        <dbReference type="Pfam" id="PF07885"/>
    </source>
</evidence>
<evidence type="ECO:0000256" key="5">
    <source>
        <dbReference type="ARBA" id="ARBA00023065"/>
    </source>
</evidence>
<comment type="similarity">
    <text evidence="8">Belongs to the two pore domain potassium channel (TC 1.A.1.8) family.</text>
</comment>
<feature type="transmembrane region" description="Helical" evidence="10">
    <location>
        <begin position="203"/>
        <end position="229"/>
    </location>
</feature>
<evidence type="ECO:0000256" key="3">
    <source>
        <dbReference type="ARBA" id="ARBA00022692"/>
    </source>
</evidence>
<keyword evidence="13" id="KW-1185">Reference proteome</keyword>
<comment type="subcellular location">
    <subcellularLocation>
        <location evidence="1">Membrane</location>
        <topology evidence="1">Multi-pass membrane protein</topology>
    </subcellularLocation>
</comment>
<keyword evidence="5 8" id="KW-0406">Ion transport</keyword>
<feature type="region of interest" description="Disordered" evidence="9">
    <location>
        <begin position="364"/>
        <end position="392"/>
    </location>
</feature>
<feature type="transmembrane region" description="Helical" evidence="10">
    <location>
        <begin position="160"/>
        <end position="182"/>
    </location>
</feature>
<keyword evidence="6 10" id="KW-0472">Membrane</keyword>
<keyword evidence="4 10" id="KW-1133">Transmembrane helix</keyword>
<gene>
    <name evidence="12" type="ORF">Pmani_024232</name>
</gene>